<protein>
    <submittedName>
        <fullName evidence="4">Glycosyltransferase</fullName>
    </submittedName>
</protein>
<comment type="caution">
    <text evidence="4">The sequence shown here is derived from an EMBL/GenBank/DDBJ whole genome shotgun (WGS) entry which is preliminary data.</text>
</comment>
<reference evidence="4 5" key="1">
    <citation type="submission" date="2020-01" db="EMBL/GenBank/DDBJ databases">
        <title>Genomes assembled from Gulf of Kutch pelagic sediment metagenomes.</title>
        <authorList>
            <person name="Chandrashekar M."/>
            <person name="Mahajan M.S."/>
            <person name="Dave K.J."/>
            <person name="Vatsa P."/>
            <person name="Nathani N.M."/>
        </authorList>
    </citation>
    <scope>NUCLEOTIDE SEQUENCE [LARGE SCALE GENOMIC DNA]</scope>
    <source>
        <strain evidence="4">KS3-K002</strain>
    </source>
</reference>
<dbReference type="Pfam" id="PF02709">
    <property type="entry name" value="Glyco_transf_7C"/>
    <property type="match status" value="1"/>
</dbReference>
<feature type="domain" description="Glycosyltransferase 2-like" evidence="2">
    <location>
        <begin position="7"/>
        <end position="113"/>
    </location>
</feature>
<evidence type="ECO:0000313" key="4">
    <source>
        <dbReference type="EMBL" id="NIR74941.1"/>
    </source>
</evidence>
<dbReference type="PANTHER" id="PTHR43685:SF3">
    <property type="entry name" value="SLR2126 PROTEIN"/>
    <property type="match status" value="1"/>
</dbReference>
<evidence type="ECO:0000259" key="3">
    <source>
        <dbReference type="Pfam" id="PF02709"/>
    </source>
</evidence>
<dbReference type="AlphaFoldDB" id="A0AAE5C8Z1"/>
<name>A0AAE5C8Z1_9BACT</name>
<dbReference type="InterPro" id="IPR001173">
    <property type="entry name" value="Glyco_trans_2-like"/>
</dbReference>
<gene>
    <name evidence="4" type="ORF">GWO12_07475</name>
</gene>
<dbReference type="InterPro" id="IPR050834">
    <property type="entry name" value="Glycosyltransf_2"/>
</dbReference>
<feature type="domain" description="Galactosyltransferase C-terminal" evidence="3">
    <location>
        <begin position="176"/>
        <end position="222"/>
    </location>
</feature>
<dbReference type="CDD" id="cd06420">
    <property type="entry name" value="GT2_Chondriotin_Pol_N"/>
    <property type="match status" value="1"/>
</dbReference>
<dbReference type="Pfam" id="PF00535">
    <property type="entry name" value="Glycos_transf_2"/>
    <property type="match status" value="1"/>
</dbReference>
<dbReference type="GO" id="GO:0016740">
    <property type="term" value="F:transferase activity"/>
    <property type="evidence" value="ECO:0007669"/>
    <property type="project" value="UniProtKB-KW"/>
</dbReference>
<dbReference type="Gene3D" id="3.90.550.10">
    <property type="entry name" value="Spore Coat Polysaccharide Biosynthesis Protein SpsA, Chain A"/>
    <property type="match status" value="1"/>
</dbReference>
<evidence type="ECO:0000313" key="5">
    <source>
        <dbReference type="Proteomes" id="UP000702544"/>
    </source>
</evidence>
<dbReference type="InterPro" id="IPR029044">
    <property type="entry name" value="Nucleotide-diphossugar_trans"/>
</dbReference>
<evidence type="ECO:0000259" key="2">
    <source>
        <dbReference type="Pfam" id="PF00535"/>
    </source>
</evidence>
<dbReference type="InterPro" id="IPR027791">
    <property type="entry name" value="Galactosyl_T_C"/>
</dbReference>
<dbReference type="EMBL" id="JAACAK010000049">
    <property type="protein sequence ID" value="NIR74941.1"/>
    <property type="molecule type" value="Genomic_DNA"/>
</dbReference>
<dbReference type="Proteomes" id="UP000702544">
    <property type="component" value="Unassembled WGS sequence"/>
</dbReference>
<proteinExistence type="predicted"/>
<keyword evidence="1" id="KW-0808">Transferase</keyword>
<organism evidence="4 5">
    <name type="scientific">Candidatus Kutchimonas denitrificans</name>
    <dbReference type="NCBI Taxonomy" id="3056748"/>
    <lineage>
        <taxon>Bacteria</taxon>
        <taxon>Pseudomonadati</taxon>
        <taxon>Gemmatimonadota</taxon>
        <taxon>Gemmatimonadia</taxon>
        <taxon>Candidatus Palauibacterales</taxon>
        <taxon>Candidatus Palauibacteraceae</taxon>
        <taxon>Candidatus Kutchimonas</taxon>
    </lineage>
</organism>
<accession>A0AAE5C8Z1</accession>
<dbReference type="SUPFAM" id="SSF53448">
    <property type="entry name" value="Nucleotide-diphospho-sugar transferases"/>
    <property type="match status" value="1"/>
</dbReference>
<evidence type="ECO:0000256" key="1">
    <source>
        <dbReference type="ARBA" id="ARBA00022679"/>
    </source>
</evidence>
<sequence length="275" mass="31797">MSFQRASVIVSTYNRPDALERVLLDLDRQTVEGFEVVVADDGSSDETRRTIDEVRGQVQYPLRHTWQEDHGFRAARARNLAVGKASGDYLIFLDGDCLPRPDFLEGHRWLAERGRWVRGNRVNLTEEFTERVLSEELPVADWPLWRWVLARLRGEAVRTTPLLRLRTQALRKSNPRKWRGARSCNFGCWRDDFMRVDGYDDAYTGWGREDSDLAIRLINAGVYRKDGRYVVPVLHLWHPSEDRSAWDENDALLNEVLESGAARARLGISQHLSHV</sequence>
<dbReference type="PANTHER" id="PTHR43685">
    <property type="entry name" value="GLYCOSYLTRANSFERASE"/>
    <property type="match status" value="1"/>
</dbReference>